<evidence type="ECO:0000313" key="1">
    <source>
        <dbReference type="Proteomes" id="UP000035642"/>
    </source>
</evidence>
<accession>A0A0K0CVQ0</accession>
<evidence type="ECO:0000313" key="2">
    <source>
        <dbReference type="WBParaSite" id="ACAC_0000143501-mRNA-1"/>
    </source>
</evidence>
<protein>
    <submittedName>
        <fullName evidence="2">Uncharacterized protein</fullName>
    </submittedName>
</protein>
<proteinExistence type="predicted"/>
<organism evidence="1 2">
    <name type="scientific">Angiostrongylus cantonensis</name>
    <name type="common">Rat lungworm</name>
    <dbReference type="NCBI Taxonomy" id="6313"/>
    <lineage>
        <taxon>Eukaryota</taxon>
        <taxon>Metazoa</taxon>
        <taxon>Ecdysozoa</taxon>
        <taxon>Nematoda</taxon>
        <taxon>Chromadorea</taxon>
        <taxon>Rhabditida</taxon>
        <taxon>Rhabditina</taxon>
        <taxon>Rhabditomorpha</taxon>
        <taxon>Strongyloidea</taxon>
        <taxon>Metastrongylidae</taxon>
        <taxon>Angiostrongylus</taxon>
    </lineage>
</organism>
<name>A0A0K0CVQ0_ANGCA</name>
<dbReference type="WBParaSite" id="ACAC_0000143501-mRNA-1">
    <property type="protein sequence ID" value="ACAC_0000143501-mRNA-1"/>
    <property type="gene ID" value="ACAC_0000143501"/>
</dbReference>
<dbReference type="AlphaFoldDB" id="A0A0K0CVQ0"/>
<reference evidence="2" key="2">
    <citation type="submission" date="2017-02" db="UniProtKB">
        <authorList>
            <consortium name="WormBaseParasite"/>
        </authorList>
    </citation>
    <scope>IDENTIFICATION</scope>
</reference>
<reference evidence="1" key="1">
    <citation type="submission" date="2012-09" db="EMBL/GenBank/DDBJ databases">
        <authorList>
            <person name="Martin A.A."/>
        </authorList>
    </citation>
    <scope>NUCLEOTIDE SEQUENCE</scope>
</reference>
<sequence length="85" mass="9399">MPQHKCEATVIAANPNVSQPLQGLSTLTSAVFNGGWPLCNTTPWRSEVRGDLVGFLSSRAHETQVMFKCSDITGTDRIPENNRRR</sequence>
<dbReference type="Proteomes" id="UP000035642">
    <property type="component" value="Unassembled WGS sequence"/>
</dbReference>
<keyword evidence="1" id="KW-1185">Reference proteome</keyword>